<comment type="pathway">
    <text evidence="3">Amino-acid biosynthesis; L-methionine biosynthesis via de novo pathway.</text>
</comment>
<keyword evidence="2 4" id="KW-0808">Transferase</keyword>
<comment type="cofactor">
    <cofactor evidence="4">
        <name>Zn(2+)</name>
        <dbReference type="ChEBI" id="CHEBI:29105"/>
    </cofactor>
</comment>
<dbReference type="PANTHER" id="PTHR11103:SF18">
    <property type="entry name" value="SLR1189 PROTEIN"/>
    <property type="match status" value="1"/>
</dbReference>
<feature type="binding site" evidence="4">
    <location>
        <position position="378"/>
    </location>
    <ligand>
        <name>Zn(2+)</name>
        <dbReference type="ChEBI" id="CHEBI:29105"/>
    </ligand>
</feature>
<dbReference type="Gene3D" id="3.20.20.330">
    <property type="entry name" value="Homocysteine-binding-like domain"/>
    <property type="match status" value="1"/>
</dbReference>
<proteinExistence type="predicted"/>
<reference evidence="6" key="1">
    <citation type="submission" date="2022-11" db="EMBL/GenBank/DDBJ databases">
        <title>Centuries of genome instability and evolution in soft-shell clam transmissible cancer (bioRxiv).</title>
        <authorList>
            <person name="Hart S.F.M."/>
            <person name="Yonemitsu M.A."/>
            <person name="Giersch R.M."/>
            <person name="Beal B.F."/>
            <person name="Arriagada G."/>
            <person name="Davis B.W."/>
            <person name="Ostrander E.A."/>
            <person name="Goff S.P."/>
            <person name="Metzger M.J."/>
        </authorList>
    </citation>
    <scope>NUCLEOTIDE SEQUENCE</scope>
    <source>
        <strain evidence="6">MELC-2E11</strain>
        <tissue evidence="6">Siphon/mantle</tissue>
    </source>
</reference>
<feature type="domain" description="Hcy-binding" evidence="5">
    <location>
        <begin position="95"/>
        <end position="392"/>
    </location>
</feature>
<keyword evidence="7" id="KW-1185">Reference proteome</keyword>
<evidence type="ECO:0000313" key="7">
    <source>
        <dbReference type="Proteomes" id="UP001164746"/>
    </source>
</evidence>
<dbReference type="InterPro" id="IPR036589">
    <property type="entry name" value="HCY_dom_sf"/>
</dbReference>
<keyword evidence="4" id="KW-0862">Zinc</keyword>
<dbReference type="SUPFAM" id="SSF82282">
    <property type="entry name" value="Homocysteine S-methyltransferase"/>
    <property type="match status" value="1"/>
</dbReference>
<feature type="binding site" evidence="4">
    <location>
        <position position="302"/>
    </location>
    <ligand>
        <name>Zn(2+)</name>
        <dbReference type="ChEBI" id="CHEBI:29105"/>
    </ligand>
</feature>
<evidence type="ECO:0000313" key="6">
    <source>
        <dbReference type="EMBL" id="WAR07076.1"/>
    </source>
</evidence>
<dbReference type="EMBL" id="CP111017">
    <property type="protein sequence ID" value="WAR07076.1"/>
    <property type="molecule type" value="Genomic_DNA"/>
</dbReference>
<gene>
    <name evidence="6" type="ORF">MAR_017034</name>
</gene>
<dbReference type="PANTHER" id="PTHR11103">
    <property type="entry name" value="SLR1189 PROTEIN"/>
    <property type="match status" value="1"/>
</dbReference>
<evidence type="ECO:0000256" key="2">
    <source>
        <dbReference type="ARBA" id="ARBA00022679"/>
    </source>
</evidence>
<dbReference type="InterPro" id="IPR003726">
    <property type="entry name" value="HCY_dom"/>
</dbReference>
<sequence length="434" mass="48420">MSVWEGVGMPAGAPGEWREGHEYPLKGPRGYKEAKSIMQYEYVNGDPNDKSYSQVQIRAALTYQLLNHCACKCMLRETWINTFTSDEHKFASSMPGLLERLKDGGTVVIAEGYVWEIERRGFMQFGNFLPEVVLKNPEVVKQLHEEFAHAGSDVIEAFTYYGHREMFRLRGREADLEALNRKALSLAREVADKHGKLMAGNLSNTPLYEAGDTATHDKIYDMFKEQVLWAVEGGADFIIGETFSAYGEAAIALKAIREHGNGLPAVITMTAHVPERTTDDIPIPEACRRLEEAGAAVVGLNCSRGPDVMMPLIKEIKKICKVPIAALPVPYRTNMEQKTFFNRVYPDNLDCVRCSRIDIRRFAEEALAAGVQYVGLCCGNSPNLTRELAEVYGKDPPASHYRTRTDLSMIFGEAAQNYGSEVARTSQWMTGDGL</sequence>
<evidence type="ECO:0000256" key="1">
    <source>
        <dbReference type="ARBA" id="ARBA00022603"/>
    </source>
</evidence>
<evidence type="ECO:0000256" key="4">
    <source>
        <dbReference type="PROSITE-ProRule" id="PRU00333"/>
    </source>
</evidence>
<dbReference type="PROSITE" id="PS50970">
    <property type="entry name" value="HCY"/>
    <property type="match status" value="1"/>
</dbReference>
<accession>A0ABY7EIT1</accession>
<dbReference type="Pfam" id="PF02574">
    <property type="entry name" value="S-methyl_trans"/>
    <property type="match status" value="1"/>
</dbReference>
<dbReference type="Proteomes" id="UP001164746">
    <property type="component" value="Chromosome 6"/>
</dbReference>
<feature type="binding site" evidence="4">
    <location>
        <position position="377"/>
    </location>
    <ligand>
        <name>Zn(2+)</name>
        <dbReference type="ChEBI" id="CHEBI:29105"/>
    </ligand>
</feature>
<name>A0ABY7EIT1_MYAAR</name>
<evidence type="ECO:0000256" key="3">
    <source>
        <dbReference type="ARBA" id="ARBA00034478"/>
    </source>
</evidence>
<evidence type="ECO:0000259" key="5">
    <source>
        <dbReference type="PROSITE" id="PS50970"/>
    </source>
</evidence>
<keyword evidence="1 4" id="KW-0489">Methyltransferase</keyword>
<keyword evidence="4" id="KW-0479">Metal-binding</keyword>
<organism evidence="6 7">
    <name type="scientific">Mya arenaria</name>
    <name type="common">Soft-shell clam</name>
    <dbReference type="NCBI Taxonomy" id="6604"/>
    <lineage>
        <taxon>Eukaryota</taxon>
        <taxon>Metazoa</taxon>
        <taxon>Spiralia</taxon>
        <taxon>Lophotrochozoa</taxon>
        <taxon>Mollusca</taxon>
        <taxon>Bivalvia</taxon>
        <taxon>Autobranchia</taxon>
        <taxon>Heteroconchia</taxon>
        <taxon>Euheterodonta</taxon>
        <taxon>Imparidentia</taxon>
        <taxon>Neoheterodontei</taxon>
        <taxon>Myida</taxon>
        <taxon>Myoidea</taxon>
        <taxon>Myidae</taxon>
        <taxon>Mya</taxon>
    </lineage>
</organism>
<protein>
    <submittedName>
        <fullName evidence="6">BHMT1-like protein</fullName>
    </submittedName>
</protein>